<evidence type="ECO:0000313" key="3">
    <source>
        <dbReference type="Proteomes" id="UP001482620"/>
    </source>
</evidence>
<keyword evidence="1" id="KW-0812">Transmembrane</keyword>
<reference evidence="2 3" key="1">
    <citation type="submission" date="2021-06" db="EMBL/GenBank/DDBJ databases">
        <authorList>
            <person name="Palmer J.M."/>
        </authorList>
    </citation>
    <scope>NUCLEOTIDE SEQUENCE [LARGE SCALE GENOMIC DNA]</scope>
    <source>
        <strain evidence="3">if_2019</strain>
        <tissue evidence="2">Muscle</tissue>
    </source>
</reference>
<name>A0ABV0SUA2_9TELE</name>
<evidence type="ECO:0000313" key="2">
    <source>
        <dbReference type="EMBL" id="MEQ2223401.1"/>
    </source>
</evidence>
<gene>
    <name evidence="2" type="ORF">ILYODFUR_036416</name>
</gene>
<proteinExistence type="predicted"/>
<keyword evidence="3" id="KW-1185">Reference proteome</keyword>
<organism evidence="2 3">
    <name type="scientific">Ilyodon furcidens</name>
    <name type="common">goldbreast splitfin</name>
    <dbReference type="NCBI Taxonomy" id="33524"/>
    <lineage>
        <taxon>Eukaryota</taxon>
        <taxon>Metazoa</taxon>
        <taxon>Chordata</taxon>
        <taxon>Craniata</taxon>
        <taxon>Vertebrata</taxon>
        <taxon>Euteleostomi</taxon>
        <taxon>Actinopterygii</taxon>
        <taxon>Neopterygii</taxon>
        <taxon>Teleostei</taxon>
        <taxon>Neoteleostei</taxon>
        <taxon>Acanthomorphata</taxon>
        <taxon>Ovalentaria</taxon>
        <taxon>Atherinomorphae</taxon>
        <taxon>Cyprinodontiformes</taxon>
        <taxon>Goodeidae</taxon>
        <taxon>Ilyodon</taxon>
    </lineage>
</organism>
<dbReference type="Proteomes" id="UP001482620">
    <property type="component" value="Unassembled WGS sequence"/>
</dbReference>
<accession>A0ABV0SUA2</accession>
<keyword evidence="1" id="KW-0472">Membrane</keyword>
<sequence>MSTISVKNIQLIQNAAARVLIKIKKGVHISPIHYRGHNEYFYSFCYILILLSNFVLFAVISAPNSMFPLCSLSRSYISPGSVFSCGTFLEVSGNLLLPTT</sequence>
<comment type="caution">
    <text evidence="2">The sequence shown here is derived from an EMBL/GenBank/DDBJ whole genome shotgun (WGS) entry which is preliminary data.</text>
</comment>
<evidence type="ECO:0000256" key="1">
    <source>
        <dbReference type="SAM" id="Phobius"/>
    </source>
</evidence>
<dbReference type="EMBL" id="JAHRIQ010007393">
    <property type="protein sequence ID" value="MEQ2223401.1"/>
    <property type="molecule type" value="Genomic_DNA"/>
</dbReference>
<keyword evidence="1" id="KW-1133">Transmembrane helix</keyword>
<protein>
    <submittedName>
        <fullName evidence="2">Uncharacterized protein</fullName>
    </submittedName>
</protein>
<feature type="transmembrane region" description="Helical" evidence="1">
    <location>
        <begin position="40"/>
        <end position="60"/>
    </location>
</feature>